<feature type="region of interest" description="Disordered" evidence="1">
    <location>
        <begin position="108"/>
        <end position="135"/>
    </location>
</feature>
<dbReference type="Gene3D" id="2.40.128.380">
    <property type="entry name" value="T3SS negative regulator GrlR"/>
    <property type="match status" value="1"/>
</dbReference>
<evidence type="ECO:0000313" key="3">
    <source>
        <dbReference type="Proteomes" id="UP000057737"/>
    </source>
</evidence>
<dbReference type="Proteomes" id="UP000057737">
    <property type="component" value="Unassembled WGS sequence"/>
</dbReference>
<comment type="caution">
    <text evidence="2">The sequence shown here is derived from an EMBL/GenBank/DDBJ whole genome shotgun (WGS) entry which is preliminary data.</text>
</comment>
<evidence type="ECO:0000256" key="1">
    <source>
        <dbReference type="SAM" id="MobiDB-lite"/>
    </source>
</evidence>
<organism evidence="2 3">
    <name type="scientific">Bradyrhizobium macuxiense</name>
    <dbReference type="NCBI Taxonomy" id="1755647"/>
    <lineage>
        <taxon>Bacteria</taxon>
        <taxon>Pseudomonadati</taxon>
        <taxon>Pseudomonadota</taxon>
        <taxon>Alphaproteobacteria</taxon>
        <taxon>Hyphomicrobiales</taxon>
        <taxon>Nitrobacteraceae</taxon>
        <taxon>Bradyrhizobium</taxon>
    </lineage>
</organism>
<proteinExistence type="predicted"/>
<accession>A0A120FKY2</accession>
<sequence length="135" mass="14400">MLKDGTYAAWFRTSLGEGTGIVHFADGKLWGRDSIMLYSGTYDVDGDRFSAVVTARRHTEGHATVFGTDDLVLRLKGVSNGAIATCSGTADAAPDLVFEATLIPSHDVPAVSDADQPARKFDASKLPKLPSRSSR</sequence>
<protein>
    <recommendedName>
        <fullName evidence="4">Type III secretion system (T3SS) negative regulator GrlR</fullName>
    </recommendedName>
</protein>
<dbReference type="RefSeq" id="WP_066510699.1">
    <property type="nucleotide sequence ID" value="NZ_LNCU01000089.1"/>
</dbReference>
<name>A0A120FKY2_9BRAD</name>
<dbReference type="InterPro" id="IPR043019">
    <property type="entry name" value="GrlR_sf"/>
</dbReference>
<evidence type="ECO:0008006" key="4">
    <source>
        <dbReference type="Google" id="ProtNLM"/>
    </source>
</evidence>
<evidence type="ECO:0000313" key="2">
    <source>
        <dbReference type="EMBL" id="KWV51381.1"/>
    </source>
</evidence>
<dbReference type="OrthoDB" id="8456446at2"/>
<gene>
    <name evidence="2" type="ORF">AS156_12385</name>
</gene>
<dbReference type="EMBL" id="LNCU01000089">
    <property type="protein sequence ID" value="KWV51381.1"/>
    <property type="molecule type" value="Genomic_DNA"/>
</dbReference>
<reference evidence="2 3" key="1">
    <citation type="submission" date="2015-11" db="EMBL/GenBank/DDBJ databases">
        <title>Draft Genome Sequence of the Strain BR 10303 (Bradyrhizobium sp.) isolated from nodules of Centrolobium paraense.</title>
        <authorList>
            <person name="Zelli J.E."/>
            <person name="Simoes-Araujo J.L."/>
            <person name="Barauna A.C."/>
            <person name="Silva K."/>
        </authorList>
    </citation>
    <scope>NUCLEOTIDE SEQUENCE [LARGE SCALE GENOMIC DNA]</scope>
    <source>
        <strain evidence="2 3">BR 10303</strain>
    </source>
</reference>
<dbReference type="AlphaFoldDB" id="A0A120FKY2"/>
<keyword evidence="3" id="KW-1185">Reference proteome</keyword>
<feature type="compositionally biased region" description="Basic and acidic residues" evidence="1">
    <location>
        <begin position="116"/>
        <end position="125"/>
    </location>
</feature>